<dbReference type="Proteomes" id="UP001276659">
    <property type="component" value="Unassembled WGS sequence"/>
</dbReference>
<feature type="region of interest" description="Disordered" evidence="1">
    <location>
        <begin position="236"/>
        <end position="304"/>
    </location>
</feature>
<gene>
    <name evidence="3" type="ORF">OEA41_007691</name>
</gene>
<sequence length="677" mass="70601">MSEVEQPVQDTPVAVPATTEPAVATTTAAEANTDPVRNQESGALAPESRPELTDGTTAAAPTAANVTPVTKEEKLGNGEVAVTSQPINEGVLNYKGPGLKGLIFSKKYFWFSDAPLEHKHLTAYLGNEKSKDIGHANAAHATQTGKGLMFFAKRAEDKEHPQGMFNLADISDVAKGNFNDFTFMLHGHKHTFQAVTKAEKDGWLVAIETKHADAKTEREEIVGSDGYKSALEKYGASGASATTGTTRSLSRPKKASKSRERKGAPTTNGTTSDAIADTNAGTTAGTTAENTPETVADKSTHAETGEAVAGGAATGAVAGAAAGRHGSISDEEKKNNKKSRSQSRNKRGSIFGNLLGKKEEHDAKKDAKKEEKKEEKEEKKEIKAEEKAEKKEINAEVKAEKKEEKAEKRELKEEKHLEKEGNPMATGATHGFDAHAVAARVIGADELPASRATDGATDAAPVAATEPLAAETTATGTARETAPKPNKRNSLFGGLFGKKETTSPAATETAPALVAKDEPSTVSETAPQLDDPVAEPTAAPAVDTTAAPAAATADTTSPVSNTTPTGNRRSSFFSNIGTKKERKAGATSDTEVTDGETKKSSGFGGLLRKASRAQGKNTNASGIVKEPTSDVPSTMETPVGSTTDGAAEAEKPATTEGETGTNAMTESHEQTPMSAAA</sequence>
<dbReference type="SUPFAM" id="SSF50729">
    <property type="entry name" value="PH domain-like"/>
    <property type="match status" value="1"/>
</dbReference>
<feature type="domain" description="Meiotic expression up-regulated protein 6 PH" evidence="2">
    <location>
        <begin position="103"/>
        <end position="210"/>
    </location>
</feature>
<proteinExistence type="predicted"/>
<evidence type="ECO:0000256" key="1">
    <source>
        <dbReference type="SAM" id="MobiDB-lite"/>
    </source>
</evidence>
<dbReference type="PANTHER" id="PTHR42073">
    <property type="entry name" value="MEIOTIC EXPRESSION UP-REGULATED PROTEIN 6"/>
    <property type="match status" value="1"/>
</dbReference>
<feature type="region of interest" description="Disordered" evidence="1">
    <location>
        <begin position="318"/>
        <end position="429"/>
    </location>
</feature>
<protein>
    <recommendedName>
        <fullName evidence="2">Meiotic expression up-regulated protein 6 PH domain-containing protein</fullName>
    </recommendedName>
</protein>
<feature type="compositionally biased region" description="Basic and acidic residues" evidence="1">
    <location>
        <begin position="295"/>
        <end position="304"/>
    </location>
</feature>
<dbReference type="Pfam" id="PF15406">
    <property type="entry name" value="PH_6"/>
    <property type="match status" value="1"/>
</dbReference>
<feature type="compositionally biased region" description="Basic and acidic residues" evidence="1">
    <location>
        <begin position="356"/>
        <end position="421"/>
    </location>
</feature>
<feature type="compositionally biased region" description="Basic residues" evidence="1">
    <location>
        <begin position="335"/>
        <end position="347"/>
    </location>
</feature>
<dbReference type="InterPro" id="IPR039483">
    <property type="entry name" value="Meu6_PH_dom"/>
</dbReference>
<feature type="compositionally biased region" description="Low complexity" evidence="1">
    <location>
        <begin position="11"/>
        <end position="31"/>
    </location>
</feature>
<keyword evidence="4" id="KW-1185">Reference proteome</keyword>
<feature type="compositionally biased region" description="Low complexity" evidence="1">
    <location>
        <begin position="459"/>
        <end position="480"/>
    </location>
</feature>
<dbReference type="CDD" id="cd00821">
    <property type="entry name" value="PH"/>
    <property type="match status" value="1"/>
</dbReference>
<feature type="compositionally biased region" description="Low complexity" evidence="1">
    <location>
        <begin position="236"/>
        <end position="248"/>
    </location>
</feature>
<feature type="compositionally biased region" description="Polar residues" evidence="1">
    <location>
        <begin position="656"/>
        <end position="677"/>
    </location>
</feature>
<dbReference type="AlphaFoldDB" id="A0AAE0DN63"/>
<evidence type="ECO:0000313" key="3">
    <source>
        <dbReference type="EMBL" id="KAK3176368.1"/>
    </source>
</evidence>
<evidence type="ECO:0000259" key="2">
    <source>
        <dbReference type="Pfam" id="PF15406"/>
    </source>
</evidence>
<feature type="compositionally biased region" description="Low complexity" evidence="1">
    <location>
        <begin position="530"/>
        <end position="556"/>
    </location>
</feature>
<accession>A0AAE0DN63</accession>
<feature type="compositionally biased region" description="Low complexity" evidence="1">
    <location>
        <begin position="56"/>
        <end position="65"/>
    </location>
</feature>
<organism evidence="3 4">
    <name type="scientific">Lepraria neglecta</name>
    <dbReference type="NCBI Taxonomy" id="209136"/>
    <lineage>
        <taxon>Eukaryota</taxon>
        <taxon>Fungi</taxon>
        <taxon>Dikarya</taxon>
        <taxon>Ascomycota</taxon>
        <taxon>Pezizomycotina</taxon>
        <taxon>Lecanoromycetes</taxon>
        <taxon>OSLEUM clade</taxon>
        <taxon>Lecanoromycetidae</taxon>
        <taxon>Lecanorales</taxon>
        <taxon>Lecanorineae</taxon>
        <taxon>Stereocaulaceae</taxon>
        <taxon>Lepraria</taxon>
    </lineage>
</organism>
<feature type="region of interest" description="Disordered" evidence="1">
    <location>
        <begin position="1"/>
        <end position="65"/>
    </location>
</feature>
<evidence type="ECO:0000313" key="4">
    <source>
        <dbReference type="Proteomes" id="UP001276659"/>
    </source>
</evidence>
<dbReference type="EMBL" id="JASNWA010000004">
    <property type="protein sequence ID" value="KAK3176368.1"/>
    <property type="molecule type" value="Genomic_DNA"/>
</dbReference>
<feature type="region of interest" description="Disordered" evidence="1">
    <location>
        <begin position="449"/>
        <end position="677"/>
    </location>
</feature>
<feature type="compositionally biased region" description="Polar residues" evidence="1">
    <location>
        <begin position="557"/>
        <end position="577"/>
    </location>
</feature>
<dbReference type="PANTHER" id="PTHR42073:SF1">
    <property type="entry name" value="MEIOTIC EXPRESSION UP-REGULATED PROTEIN 6"/>
    <property type="match status" value="1"/>
</dbReference>
<comment type="caution">
    <text evidence="3">The sequence shown here is derived from an EMBL/GenBank/DDBJ whole genome shotgun (WGS) entry which is preliminary data.</text>
</comment>
<reference evidence="3" key="1">
    <citation type="submission" date="2022-11" db="EMBL/GenBank/DDBJ databases">
        <title>Chromosomal genome sequence assembly and mating type (MAT) locus characterization of the leprose asexual lichenized fungus Lepraria neglecta (Nyl.) Erichsen.</title>
        <authorList>
            <person name="Allen J.L."/>
            <person name="Pfeffer B."/>
        </authorList>
    </citation>
    <scope>NUCLEOTIDE SEQUENCE</scope>
    <source>
        <strain evidence="3">Allen 5258</strain>
    </source>
</reference>
<name>A0AAE0DN63_9LECA</name>
<feature type="compositionally biased region" description="Low complexity" evidence="1">
    <location>
        <begin position="502"/>
        <end position="512"/>
    </location>
</feature>
<dbReference type="InterPro" id="IPR039712">
    <property type="entry name" value="Meu6"/>
</dbReference>
<feature type="compositionally biased region" description="Polar residues" evidence="1">
    <location>
        <begin position="630"/>
        <end position="644"/>
    </location>
</feature>
<feature type="compositionally biased region" description="Low complexity" evidence="1">
    <location>
        <begin position="273"/>
        <end position="294"/>
    </location>
</feature>